<reference evidence="2" key="1">
    <citation type="journal article" date="2014" name="Front. Microbiol.">
        <title>High frequency of phylogenetically diverse reductive dehalogenase-homologous genes in deep subseafloor sedimentary metagenomes.</title>
        <authorList>
            <person name="Kawai M."/>
            <person name="Futagami T."/>
            <person name="Toyoda A."/>
            <person name="Takaki Y."/>
            <person name="Nishi S."/>
            <person name="Hori S."/>
            <person name="Arai W."/>
            <person name="Tsubouchi T."/>
            <person name="Morono Y."/>
            <person name="Uchiyama I."/>
            <person name="Ito T."/>
            <person name="Fujiyama A."/>
            <person name="Inagaki F."/>
            <person name="Takami H."/>
        </authorList>
    </citation>
    <scope>NUCLEOTIDE SEQUENCE</scope>
    <source>
        <strain evidence="2">Expedition CK06-06</strain>
    </source>
</reference>
<dbReference type="Gene3D" id="1.10.3210.10">
    <property type="entry name" value="Hypothetical protein af1432"/>
    <property type="match status" value="1"/>
</dbReference>
<dbReference type="PANTHER" id="PTHR38659:SF2">
    <property type="entry name" value="HDIG DOMAIN PROTEIN"/>
    <property type="match status" value="1"/>
</dbReference>
<dbReference type="EMBL" id="BART01018323">
    <property type="protein sequence ID" value="GAG74712.1"/>
    <property type="molecule type" value="Genomic_DNA"/>
</dbReference>
<organism evidence="2">
    <name type="scientific">marine sediment metagenome</name>
    <dbReference type="NCBI Taxonomy" id="412755"/>
    <lineage>
        <taxon>unclassified sequences</taxon>
        <taxon>metagenomes</taxon>
        <taxon>ecological metagenomes</taxon>
    </lineage>
</organism>
<accession>X1AZZ9</accession>
<name>X1AZZ9_9ZZZZ</name>
<proteinExistence type="predicted"/>
<sequence length="159" mass="18252">MNSKVPTREEAYQLLTEYNKSDSLIKHALAVEGVMCYFARKRGEDEEKWGVIGLIHDLDYEQFPEEHCHKSEEILKEKGWPEEYIRAVVSHGWGLCSEVEPQTELEKVLYAIDELTGLVVTTALVRPSKSIMDVKVKSVKKKWKGQRFAAGVDRSIIEK</sequence>
<gene>
    <name evidence="2" type="ORF">S01H4_34603</name>
</gene>
<dbReference type="AlphaFoldDB" id="X1AZZ9"/>
<dbReference type="Pfam" id="PF01966">
    <property type="entry name" value="HD"/>
    <property type="match status" value="1"/>
</dbReference>
<feature type="non-terminal residue" evidence="2">
    <location>
        <position position="159"/>
    </location>
</feature>
<dbReference type="NCBIfam" id="TIGR00277">
    <property type="entry name" value="HDIG"/>
    <property type="match status" value="1"/>
</dbReference>
<dbReference type="InterPro" id="IPR006675">
    <property type="entry name" value="HDIG_dom"/>
</dbReference>
<dbReference type="InterPro" id="IPR006674">
    <property type="entry name" value="HD_domain"/>
</dbReference>
<feature type="domain" description="HD" evidence="1">
    <location>
        <begin position="25"/>
        <end position="116"/>
    </location>
</feature>
<comment type="caution">
    <text evidence="2">The sequence shown here is derived from an EMBL/GenBank/DDBJ whole genome shotgun (WGS) entry which is preliminary data.</text>
</comment>
<evidence type="ECO:0000313" key="2">
    <source>
        <dbReference type="EMBL" id="GAG74712.1"/>
    </source>
</evidence>
<dbReference type="SUPFAM" id="SSF109604">
    <property type="entry name" value="HD-domain/PDEase-like"/>
    <property type="match status" value="1"/>
</dbReference>
<dbReference type="PANTHER" id="PTHR38659">
    <property type="entry name" value="METAL-DEPENDENT PHOSPHOHYDROLASE"/>
    <property type="match status" value="1"/>
</dbReference>
<protein>
    <recommendedName>
        <fullName evidence="1">HD domain-containing protein</fullName>
    </recommendedName>
</protein>
<evidence type="ECO:0000259" key="1">
    <source>
        <dbReference type="Pfam" id="PF01966"/>
    </source>
</evidence>